<reference evidence="4" key="1">
    <citation type="journal article" date="2019" name="Int. J. Syst. Evol. Microbiol.">
        <title>The Global Catalogue of Microorganisms (GCM) 10K type strain sequencing project: providing services to taxonomists for standard genome sequencing and annotation.</title>
        <authorList>
            <consortium name="The Broad Institute Genomics Platform"/>
            <consortium name="The Broad Institute Genome Sequencing Center for Infectious Disease"/>
            <person name="Wu L."/>
            <person name="Ma J."/>
        </authorList>
    </citation>
    <scope>NUCLEOTIDE SEQUENCE [LARGE SCALE GENOMIC DNA]</scope>
    <source>
        <strain evidence="4">CECT 8289</strain>
    </source>
</reference>
<keyword evidence="2" id="KW-0808">Transferase</keyword>
<sequence>MSEIKKILIRLPNWLGDMVMATAFVNAVQQQYPQAQIDCIAKKGIDFLLDYFPTNGQRYIFSKEDYKGTLGVIRFARQITKQQQYDLLFCLPDSLSAAIMAYFIGAKKSIGFKKSLHSIFFNHTYLKKKQVHRVLEYVHLLEQFTQTSFDAVKVSLKADVATSNNTLIININSEASSRRLPVSKAVSIINYISKNISNPIVLIGSPKEKPFVDTVFQQLHNTTNVKNVAGATSLPELIQLFAQSKAVLSTDSGPAHISNALGKNTVVLFGAGNEQNTAPFNNEHTFVIRLNQLLCEPCTKNICKFYTEPKCLTMLNEVTIGTAVQNALI</sequence>
<evidence type="ECO:0000313" key="3">
    <source>
        <dbReference type="EMBL" id="MFC4263719.1"/>
    </source>
</evidence>
<evidence type="ECO:0000313" key="4">
    <source>
        <dbReference type="Proteomes" id="UP001595907"/>
    </source>
</evidence>
<dbReference type="Gene3D" id="3.40.50.2000">
    <property type="entry name" value="Glycogen Phosphorylase B"/>
    <property type="match status" value="2"/>
</dbReference>
<name>A0ABV8QXD3_9BACT</name>
<dbReference type="Pfam" id="PF01075">
    <property type="entry name" value="Glyco_transf_9"/>
    <property type="match status" value="1"/>
</dbReference>
<gene>
    <name evidence="3" type="ORF">ACFOWM_12560</name>
</gene>
<dbReference type="CDD" id="cd03789">
    <property type="entry name" value="GT9_LPS_heptosyltransferase"/>
    <property type="match status" value="1"/>
</dbReference>
<dbReference type="Proteomes" id="UP001595907">
    <property type="component" value="Unassembled WGS sequence"/>
</dbReference>
<accession>A0ABV8QXD3</accession>
<evidence type="ECO:0000256" key="1">
    <source>
        <dbReference type="ARBA" id="ARBA00022676"/>
    </source>
</evidence>
<keyword evidence="4" id="KW-1185">Reference proteome</keyword>
<dbReference type="EMBL" id="JBHSCZ010000004">
    <property type="protein sequence ID" value="MFC4263719.1"/>
    <property type="molecule type" value="Genomic_DNA"/>
</dbReference>
<dbReference type="RefSeq" id="WP_379710673.1">
    <property type="nucleotide sequence ID" value="NZ_JBHSCZ010000004.1"/>
</dbReference>
<comment type="caution">
    <text evidence="3">The sequence shown here is derived from an EMBL/GenBank/DDBJ whole genome shotgun (WGS) entry which is preliminary data.</text>
</comment>
<dbReference type="PANTHER" id="PTHR30160:SF7">
    <property type="entry name" value="ADP-HEPTOSE--LPS HEPTOSYLTRANSFERASE 2"/>
    <property type="match status" value="1"/>
</dbReference>
<dbReference type="InterPro" id="IPR051199">
    <property type="entry name" value="LPS_LOS_Heptosyltrfase"/>
</dbReference>
<keyword evidence="1" id="KW-0328">Glycosyltransferase</keyword>
<dbReference type="InterPro" id="IPR002201">
    <property type="entry name" value="Glyco_trans_9"/>
</dbReference>
<dbReference type="SUPFAM" id="SSF53756">
    <property type="entry name" value="UDP-Glycosyltransferase/glycogen phosphorylase"/>
    <property type="match status" value="1"/>
</dbReference>
<proteinExistence type="predicted"/>
<organism evidence="3 4">
    <name type="scientific">Ferruginibacter yonginensis</name>
    <dbReference type="NCBI Taxonomy" id="1310416"/>
    <lineage>
        <taxon>Bacteria</taxon>
        <taxon>Pseudomonadati</taxon>
        <taxon>Bacteroidota</taxon>
        <taxon>Chitinophagia</taxon>
        <taxon>Chitinophagales</taxon>
        <taxon>Chitinophagaceae</taxon>
        <taxon>Ferruginibacter</taxon>
    </lineage>
</organism>
<protein>
    <submittedName>
        <fullName evidence="3">Glycosyltransferase family 9 protein</fullName>
    </submittedName>
</protein>
<evidence type="ECO:0000256" key="2">
    <source>
        <dbReference type="ARBA" id="ARBA00022679"/>
    </source>
</evidence>
<dbReference type="PANTHER" id="PTHR30160">
    <property type="entry name" value="TETRAACYLDISACCHARIDE 4'-KINASE-RELATED"/>
    <property type="match status" value="1"/>
</dbReference>